<dbReference type="PANTHER" id="PTHR11206">
    <property type="entry name" value="MULTIDRUG RESISTANCE PROTEIN"/>
    <property type="match status" value="1"/>
</dbReference>
<evidence type="ECO:0000313" key="4">
    <source>
        <dbReference type="Proteomes" id="UP001211065"/>
    </source>
</evidence>
<dbReference type="Pfam" id="PF01554">
    <property type="entry name" value="MatE"/>
    <property type="match status" value="1"/>
</dbReference>
<feature type="transmembrane region" description="Helical" evidence="2">
    <location>
        <begin position="190"/>
        <end position="213"/>
    </location>
</feature>
<evidence type="ECO:0000256" key="2">
    <source>
        <dbReference type="SAM" id="Phobius"/>
    </source>
</evidence>
<feature type="transmembrane region" description="Helical" evidence="2">
    <location>
        <begin position="96"/>
        <end position="115"/>
    </location>
</feature>
<feature type="transmembrane region" description="Helical" evidence="2">
    <location>
        <begin position="261"/>
        <end position="283"/>
    </location>
</feature>
<keyword evidence="4" id="KW-1185">Reference proteome</keyword>
<evidence type="ECO:0000313" key="3">
    <source>
        <dbReference type="EMBL" id="KAJ3207599.1"/>
    </source>
</evidence>
<protein>
    <submittedName>
        <fullName evidence="3">Uncharacterized protein</fullName>
    </submittedName>
</protein>
<feature type="transmembrane region" description="Helical" evidence="2">
    <location>
        <begin position="167"/>
        <end position="184"/>
    </location>
</feature>
<gene>
    <name evidence="3" type="ORF">HK099_000240</name>
</gene>
<proteinExistence type="inferred from homology"/>
<feature type="transmembrane region" description="Helical" evidence="2">
    <location>
        <begin position="64"/>
        <end position="84"/>
    </location>
</feature>
<comment type="similarity">
    <text evidence="1">Belongs to the multi antimicrobial extrusion (MATE) (TC 2.A.66.1) family.</text>
</comment>
<dbReference type="AlphaFoldDB" id="A0AAD5TVJ1"/>
<organism evidence="3 4">
    <name type="scientific">Clydaea vesicula</name>
    <dbReference type="NCBI Taxonomy" id="447962"/>
    <lineage>
        <taxon>Eukaryota</taxon>
        <taxon>Fungi</taxon>
        <taxon>Fungi incertae sedis</taxon>
        <taxon>Chytridiomycota</taxon>
        <taxon>Chytridiomycota incertae sedis</taxon>
        <taxon>Chytridiomycetes</taxon>
        <taxon>Lobulomycetales</taxon>
        <taxon>Lobulomycetaceae</taxon>
        <taxon>Clydaea</taxon>
    </lineage>
</organism>
<dbReference type="InterPro" id="IPR002528">
    <property type="entry name" value="MATE_fam"/>
</dbReference>
<comment type="caution">
    <text evidence="3">The sequence shown here is derived from an EMBL/GenBank/DDBJ whole genome shotgun (WGS) entry which is preliminary data.</text>
</comment>
<dbReference type="Proteomes" id="UP001211065">
    <property type="component" value="Unassembled WGS sequence"/>
</dbReference>
<keyword evidence="2" id="KW-0812">Transmembrane</keyword>
<reference evidence="3" key="1">
    <citation type="submission" date="2020-05" db="EMBL/GenBank/DDBJ databases">
        <title>Phylogenomic resolution of chytrid fungi.</title>
        <authorList>
            <person name="Stajich J.E."/>
            <person name="Amses K."/>
            <person name="Simmons R."/>
            <person name="Seto K."/>
            <person name="Myers J."/>
            <person name="Bonds A."/>
            <person name="Quandt C.A."/>
            <person name="Barry K."/>
            <person name="Liu P."/>
            <person name="Grigoriev I."/>
            <person name="Longcore J.E."/>
            <person name="James T.Y."/>
        </authorList>
    </citation>
    <scope>NUCLEOTIDE SEQUENCE</scope>
    <source>
        <strain evidence="3">JEL0476</strain>
    </source>
</reference>
<feature type="transmembrane region" description="Helical" evidence="2">
    <location>
        <begin position="121"/>
        <end position="147"/>
    </location>
</feature>
<keyword evidence="2" id="KW-0472">Membrane</keyword>
<dbReference type="GO" id="GO:0015297">
    <property type="term" value="F:antiporter activity"/>
    <property type="evidence" value="ECO:0007669"/>
    <property type="project" value="InterPro"/>
</dbReference>
<dbReference type="GO" id="GO:0042910">
    <property type="term" value="F:xenobiotic transmembrane transporter activity"/>
    <property type="evidence" value="ECO:0007669"/>
    <property type="project" value="InterPro"/>
</dbReference>
<keyword evidence="2" id="KW-1133">Transmembrane helix</keyword>
<dbReference type="EMBL" id="JADGJW010001045">
    <property type="protein sequence ID" value="KAJ3207599.1"/>
    <property type="molecule type" value="Genomic_DNA"/>
</dbReference>
<evidence type="ECO:0000256" key="1">
    <source>
        <dbReference type="ARBA" id="ARBA00010199"/>
    </source>
</evidence>
<feature type="transmembrane region" description="Helical" evidence="2">
    <location>
        <begin position="225"/>
        <end position="241"/>
    </location>
</feature>
<name>A0AAD5TVJ1_9FUNG</name>
<feature type="transmembrane region" description="Helical" evidence="2">
    <location>
        <begin position="290"/>
        <end position="312"/>
    </location>
</feature>
<dbReference type="GO" id="GO:0016020">
    <property type="term" value="C:membrane"/>
    <property type="evidence" value="ECO:0007669"/>
    <property type="project" value="InterPro"/>
</dbReference>
<sequence length="336" mass="37328">MENKTDLPSYKERLSTVNSFNEFNEDSVSPEKILIDDTLDDHIFGNDKRDTVDSFDNPELSRLAGIYTTWLTPSLFPFFAFECMKRYLQCQGIMHGNLFVLTLAAPFCFFLQWLLVWKFSLGFIGSSIGLTISYCLLPILLLIYIYFFTSCESWGGFDSSEAFNLRLILQFLKLGFSGVASGWIGEAELAAQSIVLSSCVCLELISLGIAIGATTRWLWTNEQSVVSIVASIMPVAAIFQFCDGFNVVGAGILRGCGHQDVGALLNIVAFYVVGVPVAMLTAFKLNWGLFGLWAGLGSGLVIVSIFQIYWILKIDWKLEAQKAQYGECNESSIETI</sequence>
<accession>A0AAD5TVJ1</accession>